<dbReference type="HOGENOM" id="CLU_034105_0_0_1"/>
<evidence type="ECO:0000259" key="9">
    <source>
        <dbReference type="Pfam" id="PF13813"/>
    </source>
</evidence>
<reference evidence="11" key="1">
    <citation type="journal article" date="2014" name="Proc. Natl. Acad. Sci. U.S.A.">
        <title>Extensive sampling of basidiomycete genomes demonstrates inadequacy of the white-rot/brown-rot paradigm for wood decay fungi.</title>
        <authorList>
            <person name="Riley R."/>
            <person name="Salamov A.A."/>
            <person name="Brown D.W."/>
            <person name="Nagy L.G."/>
            <person name="Floudas D."/>
            <person name="Held B.W."/>
            <person name="Levasseur A."/>
            <person name="Lombard V."/>
            <person name="Morin E."/>
            <person name="Otillar R."/>
            <person name="Lindquist E.A."/>
            <person name="Sun H."/>
            <person name="LaButti K.M."/>
            <person name="Schmutz J."/>
            <person name="Jabbour D."/>
            <person name="Luo H."/>
            <person name="Baker S.E."/>
            <person name="Pisabarro A.G."/>
            <person name="Walton J.D."/>
            <person name="Blanchette R.A."/>
            <person name="Henrissat B."/>
            <person name="Martin F."/>
            <person name="Cullen D."/>
            <person name="Hibbett D.S."/>
            <person name="Grigoriev I.V."/>
        </authorList>
    </citation>
    <scope>NUCLEOTIDE SEQUENCE [LARGE SCALE GENOMIC DNA]</scope>
    <source>
        <strain evidence="11">CBS 339.88</strain>
    </source>
</reference>
<dbReference type="Pfam" id="PF13813">
    <property type="entry name" value="MBOAT_2"/>
    <property type="match status" value="1"/>
</dbReference>
<feature type="transmembrane region" description="Helical" evidence="8">
    <location>
        <begin position="320"/>
        <end position="336"/>
    </location>
</feature>
<protein>
    <recommendedName>
        <fullName evidence="9">Wax synthase domain-containing protein</fullName>
    </recommendedName>
</protein>
<accession>A0A067SFS7</accession>
<evidence type="ECO:0000256" key="5">
    <source>
        <dbReference type="ARBA" id="ARBA00022692"/>
    </source>
</evidence>
<dbReference type="GO" id="GO:0006629">
    <property type="term" value="P:lipid metabolic process"/>
    <property type="evidence" value="ECO:0007669"/>
    <property type="project" value="InterPro"/>
</dbReference>
<feature type="non-terminal residue" evidence="10">
    <location>
        <position position="1"/>
    </location>
</feature>
<keyword evidence="7 8" id="KW-0472">Membrane</keyword>
<feature type="transmembrane region" description="Helical" evidence="8">
    <location>
        <begin position="214"/>
        <end position="233"/>
    </location>
</feature>
<feature type="transmembrane region" description="Helical" evidence="8">
    <location>
        <begin position="75"/>
        <end position="98"/>
    </location>
</feature>
<evidence type="ECO:0000256" key="3">
    <source>
        <dbReference type="ARBA" id="ARBA00007282"/>
    </source>
</evidence>
<feature type="transmembrane region" description="Helical" evidence="8">
    <location>
        <begin position="43"/>
        <end position="63"/>
    </location>
</feature>
<dbReference type="STRING" id="685588.A0A067SFS7"/>
<organism evidence="10 11">
    <name type="scientific">Galerina marginata (strain CBS 339.88)</name>
    <dbReference type="NCBI Taxonomy" id="685588"/>
    <lineage>
        <taxon>Eukaryota</taxon>
        <taxon>Fungi</taxon>
        <taxon>Dikarya</taxon>
        <taxon>Basidiomycota</taxon>
        <taxon>Agaricomycotina</taxon>
        <taxon>Agaricomycetes</taxon>
        <taxon>Agaricomycetidae</taxon>
        <taxon>Agaricales</taxon>
        <taxon>Agaricineae</taxon>
        <taxon>Strophariaceae</taxon>
        <taxon>Galerina</taxon>
    </lineage>
</organism>
<dbReference type="GO" id="GO:0008374">
    <property type="term" value="F:O-acyltransferase activity"/>
    <property type="evidence" value="ECO:0007669"/>
    <property type="project" value="InterPro"/>
</dbReference>
<name>A0A067SFS7_GALM3</name>
<dbReference type="GO" id="GO:0016020">
    <property type="term" value="C:membrane"/>
    <property type="evidence" value="ECO:0007669"/>
    <property type="project" value="UniProtKB-SubCell"/>
</dbReference>
<dbReference type="AlphaFoldDB" id="A0A067SFS7"/>
<evidence type="ECO:0000256" key="6">
    <source>
        <dbReference type="ARBA" id="ARBA00022989"/>
    </source>
</evidence>
<evidence type="ECO:0000256" key="4">
    <source>
        <dbReference type="ARBA" id="ARBA00022679"/>
    </source>
</evidence>
<dbReference type="PANTHER" id="PTHR31595">
    <property type="entry name" value="LONG-CHAIN-ALCOHOL O-FATTY-ACYLTRANSFERASE 3-RELATED"/>
    <property type="match status" value="1"/>
</dbReference>
<comment type="subcellular location">
    <subcellularLocation>
        <location evidence="1">Membrane</location>
        <topology evidence="1">Multi-pass membrane protein</topology>
    </subcellularLocation>
</comment>
<evidence type="ECO:0000313" key="11">
    <source>
        <dbReference type="Proteomes" id="UP000027222"/>
    </source>
</evidence>
<dbReference type="InterPro" id="IPR044851">
    <property type="entry name" value="Wax_synthase"/>
</dbReference>
<feature type="domain" description="Wax synthase" evidence="9">
    <location>
        <begin position="249"/>
        <end position="328"/>
    </location>
</feature>
<gene>
    <name evidence="10" type="ORF">GALMADRAFT_78019</name>
</gene>
<feature type="transmembrane region" description="Helical" evidence="8">
    <location>
        <begin position="295"/>
        <end position="314"/>
    </location>
</feature>
<dbReference type="InterPro" id="IPR032805">
    <property type="entry name" value="Wax_synthase_dom"/>
</dbReference>
<dbReference type="PANTHER" id="PTHR31595:SF57">
    <property type="entry name" value="OS04G0481900 PROTEIN"/>
    <property type="match status" value="1"/>
</dbReference>
<dbReference type="Proteomes" id="UP000027222">
    <property type="component" value="Unassembled WGS sequence"/>
</dbReference>
<keyword evidence="5 8" id="KW-0812">Transmembrane</keyword>
<evidence type="ECO:0000313" key="10">
    <source>
        <dbReference type="EMBL" id="KDR68852.1"/>
    </source>
</evidence>
<evidence type="ECO:0000256" key="1">
    <source>
        <dbReference type="ARBA" id="ARBA00004141"/>
    </source>
</evidence>
<proteinExistence type="inferred from homology"/>
<evidence type="ECO:0000256" key="7">
    <source>
        <dbReference type="ARBA" id="ARBA00023136"/>
    </source>
</evidence>
<comment type="pathway">
    <text evidence="2">Secondary metabolite biosynthesis.</text>
</comment>
<keyword evidence="6 8" id="KW-1133">Transmembrane helix</keyword>
<dbReference type="EMBL" id="KL142405">
    <property type="protein sequence ID" value="KDR68852.1"/>
    <property type="molecule type" value="Genomic_DNA"/>
</dbReference>
<sequence>LHRIPDPSTRRPLNWHTLTRDCLPPVVLCYVTALLVITPRTLFIRLTLLPITLYAVFHCATQVNLPKGCPYEESLVYLNQILVFGMITLGIRALIWTFQLEPYHRLQSYNPFADAFDLVFNLRGIGWSWSSGLKVPIETRNTSSKFAFILDTVRSCLVSCFFIDFLLLALQSFSLPPPMIPNPKNITHTFASPTGGSIFDPTLPLHIRYLRSSLISCLFALFVYHILNALYLLPSLPALVLLSHTPAEWPPLFHTPWSATSLTELWVSRWHQLFRHLFIATGGAPLFSLFGRAAAVLGVFFSSGLLHCFGLWGMGRGTDFSRVAGFFIMMGVGILAEHAYRALTGRRVGGVSGWIWSALWLLLWGNRVVDAYLTRGLIGSTYFPHELRPSTLLLGLAKRWLHIP</sequence>
<feature type="transmembrane region" description="Helical" evidence="8">
    <location>
        <begin position="21"/>
        <end position="37"/>
    </location>
</feature>
<keyword evidence="11" id="KW-1185">Reference proteome</keyword>
<keyword evidence="4" id="KW-0808">Transferase</keyword>
<feature type="transmembrane region" description="Helical" evidence="8">
    <location>
        <begin position="348"/>
        <end position="365"/>
    </location>
</feature>
<comment type="similarity">
    <text evidence="3">Belongs to the wax synthase family.</text>
</comment>
<dbReference type="OrthoDB" id="1077582at2759"/>
<evidence type="ECO:0000256" key="8">
    <source>
        <dbReference type="SAM" id="Phobius"/>
    </source>
</evidence>
<evidence type="ECO:0000256" key="2">
    <source>
        <dbReference type="ARBA" id="ARBA00005179"/>
    </source>
</evidence>